<dbReference type="EMBL" id="JBHUGZ010000007">
    <property type="protein sequence ID" value="MFD1983330.1"/>
    <property type="molecule type" value="Genomic_DNA"/>
</dbReference>
<evidence type="ECO:0000313" key="2">
    <source>
        <dbReference type="Proteomes" id="UP001597405"/>
    </source>
</evidence>
<protein>
    <submittedName>
        <fullName evidence="1">Uncharacterized protein</fullName>
    </submittedName>
</protein>
<comment type="caution">
    <text evidence="1">The sequence shown here is derived from an EMBL/GenBank/DDBJ whole genome shotgun (WGS) entry which is preliminary data.</text>
</comment>
<accession>A0ABW4U7G8</accession>
<evidence type="ECO:0000313" key="1">
    <source>
        <dbReference type="EMBL" id="MFD1983330.1"/>
    </source>
</evidence>
<sequence>MLPAIVAVVSAGLRSACNPLWRQPRTHRATGPTIKAKSVAALGCLLLAAAGCSDSNKPKTVVVDLSQIPAVTIPAPSIIEQARLDASAAFSGIDALKGAGAGISTVELEKRLKAMGFGVEVKKDNLPLFLGNVDGQFHGVVYPEGRTTISAIKGFSSGGRNMLERFRANLILDRIERVTDEWSVVIGKLPADIANIPYFLQPSFGMEADDRGLDPTFVNVRLARFGVKLPMTTDHRAADQPQSSIGKCFTRGGDALPDKDCKDVIVGYSASYFVKDEQSSTASACRGEICALSLYIKDSQLDWDIQKQISGAGRAIFVKAFGEPDPETK</sequence>
<proteinExistence type="predicted"/>
<dbReference type="RefSeq" id="WP_379097535.1">
    <property type="nucleotide sequence ID" value="NZ_JBHUGZ010000007.1"/>
</dbReference>
<keyword evidence="2" id="KW-1185">Reference proteome</keyword>
<dbReference type="Proteomes" id="UP001597405">
    <property type="component" value="Unassembled WGS sequence"/>
</dbReference>
<gene>
    <name evidence="1" type="ORF">ACFSOZ_11695</name>
</gene>
<name>A0ABW4U7G8_9HYPH</name>
<organism evidence="1 2">
    <name type="scientific">Mesorhizobium newzealandense</name>
    <dbReference type="NCBI Taxonomy" id="1300302"/>
    <lineage>
        <taxon>Bacteria</taxon>
        <taxon>Pseudomonadati</taxon>
        <taxon>Pseudomonadota</taxon>
        <taxon>Alphaproteobacteria</taxon>
        <taxon>Hyphomicrobiales</taxon>
        <taxon>Phyllobacteriaceae</taxon>
        <taxon>Mesorhizobium</taxon>
    </lineage>
</organism>
<reference evidence="2" key="1">
    <citation type="journal article" date="2019" name="Int. J. Syst. Evol. Microbiol.">
        <title>The Global Catalogue of Microorganisms (GCM) 10K type strain sequencing project: providing services to taxonomists for standard genome sequencing and annotation.</title>
        <authorList>
            <consortium name="The Broad Institute Genomics Platform"/>
            <consortium name="The Broad Institute Genome Sequencing Center for Infectious Disease"/>
            <person name="Wu L."/>
            <person name="Ma J."/>
        </authorList>
    </citation>
    <scope>NUCLEOTIDE SEQUENCE [LARGE SCALE GENOMIC DNA]</scope>
    <source>
        <strain evidence="2">CGMCC 1.16225</strain>
    </source>
</reference>